<feature type="compositionally biased region" description="Pro residues" evidence="4">
    <location>
        <begin position="80"/>
        <end position="93"/>
    </location>
</feature>
<dbReference type="PANTHER" id="PTHR31906">
    <property type="entry name" value="PLASTID-LIPID-ASSOCIATED PROTEIN 4, CHLOROPLASTIC-RELATED"/>
    <property type="match status" value="1"/>
</dbReference>
<feature type="compositionally biased region" description="Basic and acidic residues" evidence="4">
    <location>
        <begin position="33"/>
        <end position="49"/>
    </location>
</feature>
<keyword evidence="2" id="KW-0934">Plastid</keyword>
<feature type="region of interest" description="Disordered" evidence="4">
    <location>
        <begin position="1"/>
        <end position="49"/>
    </location>
</feature>
<evidence type="ECO:0000313" key="6">
    <source>
        <dbReference type="EMBL" id="CAD1840287.1"/>
    </source>
</evidence>
<dbReference type="EMBL" id="LR862134">
    <property type="protein sequence ID" value="CAD1840287.1"/>
    <property type="molecule type" value="Genomic_DNA"/>
</dbReference>
<comment type="subcellular location">
    <subcellularLocation>
        <location evidence="1">Plastid</location>
    </subcellularLocation>
</comment>
<feature type="region of interest" description="Disordered" evidence="4">
    <location>
        <begin position="77"/>
        <end position="100"/>
    </location>
</feature>
<evidence type="ECO:0000256" key="3">
    <source>
        <dbReference type="ARBA" id="ARBA00022946"/>
    </source>
</evidence>
<proteinExistence type="predicted"/>
<dbReference type="GO" id="GO:0009536">
    <property type="term" value="C:plastid"/>
    <property type="evidence" value="ECO:0007669"/>
    <property type="project" value="UniProtKB-SubCell"/>
</dbReference>
<name>A0A6V7QBN1_ANACO</name>
<dbReference type="InterPro" id="IPR039633">
    <property type="entry name" value="PAP"/>
</dbReference>
<accession>A0A6V7QBN1</accession>
<gene>
    <name evidence="6" type="ORF">CB5_LOCUS23498</name>
</gene>
<evidence type="ECO:0000259" key="5">
    <source>
        <dbReference type="Pfam" id="PF04755"/>
    </source>
</evidence>
<protein>
    <recommendedName>
        <fullName evidence="5">Plastid lipid-associated protein/fibrillin conserved domain-containing protein</fullName>
    </recommendedName>
</protein>
<evidence type="ECO:0000256" key="1">
    <source>
        <dbReference type="ARBA" id="ARBA00004474"/>
    </source>
</evidence>
<evidence type="ECO:0000256" key="4">
    <source>
        <dbReference type="SAM" id="MobiDB-lite"/>
    </source>
</evidence>
<dbReference type="AlphaFoldDB" id="A0A6V7QBN1"/>
<reference evidence="6" key="1">
    <citation type="submission" date="2020-07" db="EMBL/GenBank/DDBJ databases">
        <authorList>
            <person name="Lin J."/>
        </authorList>
    </citation>
    <scope>NUCLEOTIDE SEQUENCE</scope>
</reference>
<evidence type="ECO:0000256" key="2">
    <source>
        <dbReference type="ARBA" id="ARBA00022640"/>
    </source>
</evidence>
<feature type="domain" description="Plastid lipid-associated protein/fibrillin conserved" evidence="5">
    <location>
        <begin position="124"/>
        <end position="258"/>
    </location>
</feature>
<sequence>MGVPPNPKSEILLAGNLKSKFSSARKHQPRNPQQKEKKEKEKKRERESENHNKAIVCYILENVFFFLFPLPLHSQQIAPTPNPTSRPNPPHPPSVSLRSHRRNISTVRSSLIEPALRAPDDLVASILSKVRGTDRGVSLTKDGHNEVADVAIQLAKYCVDDPVKCPLIFGEWDVVYCSVPTSPGGGYRSALGRLVFNTNEMVQVVEAPETVRNRVAFSLFGFLDGEVSLTGKLNVLDSKWIQVIFEPPELKIGSLVSGTAARVK</sequence>
<dbReference type="Pfam" id="PF04755">
    <property type="entry name" value="PAP_fibrillin"/>
    <property type="match status" value="1"/>
</dbReference>
<dbReference type="InterPro" id="IPR006843">
    <property type="entry name" value="PAP/fibrillin_dom"/>
</dbReference>
<keyword evidence="3" id="KW-0809">Transit peptide</keyword>
<organism evidence="6">
    <name type="scientific">Ananas comosus var. bracteatus</name>
    <name type="common">red pineapple</name>
    <dbReference type="NCBI Taxonomy" id="296719"/>
    <lineage>
        <taxon>Eukaryota</taxon>
        <taxon>Viridiplantae</taxon>
        <taxon>Streptophyta</taxon>
        <taxon>Embryophyta</taxon>
        <taxon>Tracheophyta</taxon>
        <taxon>Spermatophyta</taxon>
        <taxon>Magnoliopsida</taxon>
        <taxon>Liliopsida</taxon>
        <taxon>Poales</taxon>
        <taxon>Bromeliaceae</taxon>
        <taxon>Bromelioideae</taxon>
        <taxon>Ananas</taxon>
    </lineage>
</organism>